<comment type="subcellular location">
    <subcellularLocation>
        <location evidence="1 5">Cytoplasm</location>
    </subcellularLocation>
</comment>
<dbReference type="RefSeq" id="WP_101270404.1">
    <property type="nucleotide sequence ID" value="NZ_NWTK01000018.1"/>
</dbReference>
<dbReference type="CDD" id="cd00571">
    <property type="entry name" value="UreE"/>
    <property type="match status" value="1"/>
</dbReference>
<protein>
    <recommendedName>
        <fullName evidence="5">Urease accessory protein UreE</fullName>
    </recommendedName>
</protein>
<dbReference type="GO" id="GO:0019627">
    <property type="term" value="P:urea metabolic process"/>
    <property type="evidence" value="ECO:0007669"/>
    <property type="project" value="InterPro"/>
</dbReference>
<evidence type="ECO:0000256" key="1">
    <source>
        <dbReference type="ARBA" id="ARBA00004496"/>
    </source>
</evidence>
<evidence type="ECO:0000259" key="7">
    <source>
        <dbReference type="SMART" id="SM00988"/>
    </source>
</evidence>
<dbReference type="EMBL" id="NWTK01000018">
    <property type="protein sequence ID" value="PKR49674.1"/>
    <property type="molecule type" value="Genomic_DNA"/>
</dbReference>
<dbReference type="SUPFAM" id="SSF69287">
    <property type="entry name" value="Urease metallochaperone UreE, N-terminal domain"/>
    <property type="match status" value="1"/>
</dbReference>
<keyword evidence="4 5" id="KW-0143">Chaperone</keyword>
<dbReference type="GO" id="GO:0065003">
    <property type="term" value="P:protein-containing complex assembly"/>
    <property type="evidence" value="ECO:0007669"/>
    <property type="project" value="InterPro"/>
</dbReference>
<dbReference type="Pfam" id="PF02814">
    <property type="entry name" value="UreE_N"/>
    <property type="match status" value="1"/>
</dbReference>
<dbReference type="Gene3D" id="2.60.260.20">
    <property type="entry name" value="Urease metallochaperone UreE, N-terminal domain"/>
    <property type="match status" value="1"/>
</dbReference>
<evidence type="ECO:0000256" key="4">
    <source>
        <dbReference type="ARBA" id="ARBA00023186"/>
    </source>
</evidence>
<dbReference type="GO" id="GO:0006457">
    <property type="term" value="P:protein folding"/>
    <property type="evidence" value="ECO:0007669"/>
    <property type="project" value="InterPro"/>
</dbReference>
<keyword evidence="2 5" id="KW-0963">Cytoplasm</keyword>
<dbReference type="Gene3D" id="3.30.70.790">
    <property type="entry name" value="UreE, C-terminal domain"/>
    <property type="match status" value="1"/>
</dbReference>
<feature type="domain" description="UreE urease accessory N-terminal" evidence="7">
    <location>
        <begin position="5"/>
        <end position="68"/>
    </location>
</feature>
<evidence type="ECO:0000313" key="8">
    <source>
        <dbReference type="EMBL" id="PKR49674.1"/>
    </source>
</evidence>
<dbReference type="InterPro" id="IPR012406">
    <property type="entry name" value="UreE"/>
</dbReference>
<accession>A0A2N3KGL6</accession>
<dbReference type="SMART" id="SM00988">
    <property type="entry name" value="UreE_N"/>
    <property type="match status" value="1"/>
</dbReference>
<keyword evidence="3 5" id="KW-0533">Nickel</keyword>
<comment type="caution">
    <text evidence="8">The sequence shown here is derived from an EMBL/GenBank/DDBJ whole genome shotgun (WGS) entry which is preliminary data.</text>
</comment>
<dbReference type="GO" id="GO:0005737">
    <property type="term" value="C:cytoplasm"/>
    <property type="evidence" value="ECO:0007669"/>
    <property type="project" value="UniProtKB-SubCell"/>
</dbReference>
<name>A0A2N3KGL6_9PROT</name>
<evidence type="ECO:0000313" key="9">
    <source>
        <dbReference type="Proteomes" id="UP000233597"/>
    </source>
</evidence>
<dbReference type="GO" id="GO:0016151">
    <property type="term" value="F:nickel cation binding"/>
    <property type="evidence" value="ECO:0007669"/>
    <property type="project" value="UniProtKB-UniRule"/>
</dbReference>
<feature type="region of interest" description="Disordered" evidence="6">
    <location>
        <begin position="144"/>
        <end position="227"/>
    </location>
</feature>
<dbReference type="AlphaFoldDB" id="A0A2N3KGL6"/>
<reference evidence="8 9" key="1">
    <citation type="submission" date="2017-09" db="EMBL/GenBank/DDBJ databases">
        <title>Biodiversity and function of Thalassospira species in the particle-attached aromatic-hydrocarbon-degrading consortia from the surface seawater of the South China Sea.</title>
        <authorList>
            <person name="Dong C."/>
            <person name="Liu R."/>
            <person name="Shao Z."/>
        </authorList>
    </citation>
    <scope>NUCLEOTIDE SEQUENCE [LARGE SCALE GENOMIC DNA]</scope>
    <source>
        <strain evidence="8 9">CSC1P2</strain>
    </source>
</reference>
<dbReference type="HAMAP" id="MF_00822">
    <property type="entry name" value="UreE"/>
    <property type="match status" value="1"/>
</dbReference>
<evidence type="ECO:0000256" key="2">
    <source>
        <dbReference type="ARBA" id="ARBA00022490"/>
    </source>
</evidence>
<evidence type="ECO:0000256" key="3">
    <source>
        <dbReference type="ARBA" id="ARBA00022596"/>
    </source>
</evidence>
<dbReference type="InterPro" id="IPR036118">
    <property type="entry name" value="UreE_N_sf"/>
</dbReference>
<organism evidence="8 9">
    <name type="scientific">Thalassospira marina</name>
    <dbReference type="NCBI Taxonomy" id="2048283"/>
    <lineage>
        <taxon>Bacteria</taxon>
        <taxon>Pseudomonadati</taxon>
        <taxon>Pseudomonadota</taxon>
        <taxon>Alphaproteobacteria</taxon>
        <taxon>Rhodospirillales</taxon>
        <taxon>Thalassospiraceae</taxon>
        <taxon>Thalassospira</taxon>
    </lineage>
</organism>
<dbReference type="GO" id="GO:0051082">
    <property type="term" value="F:unfolded protein binding"/>
    <property type="evidence" value="ECO:0007669"/>
    <property type="project" value="UniProtKB-UniRule"/>
</dbReference>
<comment type="similarity">
    <text evidence="5">Belongs to the UreE family.</text>
</comment>
<dbReference type="OrthoDB" id="9802215at2"/>
<dbReference type="Proteomes" id="UP000233597">
    <property type="component" value="Unassembled WGS sequence"/>
</dbReference>
<proteinExistence type="inferred from homology"/>
<dbReference type="InterPro" id="IPR004029">
    <property type="entry name" value="UreE_N"/>
</dbReference>
<dbReference type="SUPFAM" id="SSF69737">
    <property type="entry name" value="Urease metallochaperone UreE, C-terminal domain"/>
    <property type="match status" value="1"/>
</dbReference>
<comment type="function">
    <text evidence="5">Involved in urease metallocenter assembly. Binds nickel. Probably functions as a nickel donor during metallocenter assembly.</text>
</comment>
<feature type="compositionally biased region" description="Basic and acidic residues" evidence="6">
    <location>
        <begin position="193"/>
        <end position="209"/>
    </location>
</feature>
<evidence type="ECO:0000256" key="5">
    <source>
        <dbReference type="HAMAP-Rule" id="MF_00822"/>
    </source>
</evidence>
<dbReference type="Pfam" id="PF05194">
    <property type="entry name" value="UreE_C"/>
    <property type="match status" value="1"/>
</dbReference>
<sequence>MRRAIEHIPVGQTSAAELRGTVTLAFADRHRRRFRLMDDAGEPFLLDLPHAVRLGDGDFLRLADGGVIVVRAADEPVMTITCAGPVASARMAWHIGNRHTPMQVLKDGRLRIVHDHVLREMIIGLGGVVDAEIAPFDPERGAYHGLGGNAHEHGHHHGHDHDFFANADDDGASSSVAVKQAVHGSAHGHSHGHSHDHDHHHDLNHDHAHPHSHSYPHGSAAGGEHEH</sequence>
<gene>
    <name evidence="5" type="primary">ureE</name>
    <name evidence="8" type="ORF">COO20_21830</name>
</gene>
<dbReference type="InterPro" id="IPR007864">
    <property type="entry name" value="UreE_C_dom"/>
</dbReference>
<evidence type="ECO:0000256" key="6">
    <source>
        <dbReference type="SAM" id="MobiDB-lite"/>
    </source>
</evidence>